<feature type="repeat" description="ANK" evidence="3">
    <location>
        <begin position="199"/>
        <end position="231"/>
    </location>
</feature>
<evidence type="ECO:0000313" key="4">
    <source>
        <dbReference type="EMBL" id="KAL5108254.1"/>
    </source>
</evidence>
<dbReference type="Pfam" id="PF12796">
    <property type="entry name" value="Ank_2"/>
    <property type="match status" value="3"/>
</dbReference>
<evidence type="ECO:0000256" key="2">
    <source>
        <dbReference type="ARBA" id="ARBA00023043"/>
    </source>
</evidence>
<comment type="caution">
    <text evidence="4">The sequence shown here is derived from an EMBL/GenBank/DDBJ whole genome shotgun (WGS) entry which is preliminary data.</text>
</comment>
<dbReference type="Gene3D" id="1.25.40.20">
    <property type="entry name" value="Ankyrin repeat-containing domain"/>
    <property type="match status" value="2"/>
</dbReference>
<evidence type="ECO:0000313" key="5">
    <source>
        <dbReference type="Proteomes" id="UP001651158"/>
    </source>
</evidence>
<reference evidence="4 5" key="1">
    <citation type="journal article" date="2022" name="Front. Cell. Infect. Microbiol.">
        <title>The Genomes of Two Strains of Taenia crassiceps the Animal Model for the Study of Human Cysticercosis.</title>
        <authorList>
            <person name="Bobes R.J."/>
            <person name="Estrada K."/>
            <person name="Rios-Valencia D.G."/>
            <person name="Calderon-Gallegos A."/>
            <person name="de la Torre P."/>
            <person name="Carrero J.C."/>
            <person name="Sanchez-Flores A."/>
            <person name="Laclette J.P."/>
        </authorList>
    </citation>
    <scope>NUCLEOTIDE SEQUENCE [LARGE SCALE GENOMIC DNA]</scope>
    <source>
        <strain evidence="4">WFUcys</strain>
    </source>
</reference>
<dbReference type="Proteomes" id="UP001651158">
    <property type="component" value="Unassembled WGS sequence"/>
</dbReference>
<gene>
    <name evidence="4" type="ORF">TcWFU_010133</name>
</gene>
<dbReference type="PANTHER" id="PTHR23206">
    <property type="entry name" value="MASK PROTEIN"/>
    <property type="match status" value="1"/>
</dbReference>
<proteinExistence type="predicted"/>
<dbReference type="PANTHER" id="PTHR23206:SF8">
    <property type="entry name" value="ANKYRIN REPEAT AND KH DOMAIN-CONTAINING 1"/>
    <property type="match status" value="1"/>
</dbReference>
<dbReference type="InterPro" id="IPR051631">
    <property type="entry name" value="Ankyrin-KH/SAM_domain"/>
</dbReference>
<dbReference type="SUPFAM" id="SSF48403">
    <property type="entry name" value="Ankyrin repeat"/>
    <property type="match status" value="1"/>
</dbReference>
<dbReference type="EMBL" id="JAKROA010000004">
    <property type="protein sequence ID" value="KAL5108254.1"/>
    <property type="molecule type" value="Genomic_DNA"/>
</dbReference>
<dbReference type="PROSITE" id="PS50088">
    <property type="entry name" value="ANK_REPEAT"/>
    <property type="match status" value="4"/>
</dbReference>
<evidence type="ECO:0000256" key="3">
    <source>
        <dbReference type="PROSITE-ProRule" id="PRU00023"/>
    </source>
</evidence>
<keyword evidence="1" id="KW-0677">Repeat</keyword>
<sequence length="264" mass="28547">MTSPLIEARKNGFVELVRLLLKYGARASQADAGNNTALHWAAGHNHRNCAAVLLDCKRTMEVTNADGNTPLMEAAAKLSVEMVQFLLQHAASCCFELNQWHKSALAIASFQGDMQIVCLMLHNANATEDRSRELYAALAAAATGNFVQIAQKLLDYGACVNYADAFILSPLHSAALAGSREVTKLLLSYGANLEDFDNNGYTPLMEAAKAGHEEMIITLLCAGAKADRTSEDGRYKASDLFSRSRHSMAARMLLLSEAADGAFM</sequence>
<keyword evidence="2 3" id="KW-0040">ANK repeat</keyword>
<dbReference type="SMART" id="SM00248">
    <property type="entry name" value="ANK"/>
    <property type="match status" value="7"/>
</dbReference>
<feature type="repeat" description="ANK" evidence="3">
    <location>
        <begin position="169"/>
        <end position="198"/>
    </location>
</feature>
<organism evidence="4 5">
    <name type="scientific">Taenia crassiceps</name>
    <dbReference type="NCBI Taxonomy" id="6207"/>
    <lineage>
        <taxon>Eukaryota</taxon>
        <taxon>Metazoa</taxon>
        <taxon>Spiralia</taxon>
        <taxon>Lophotrochozoa</taxon>
        <taxon>Platyhelminthes</taxon>
        <taxon>Cestoda</taxon>
        <taxon>Eucestoda</taxon>
        <taxon>Cyclophyllidea</taxon>
        <taxon>Taeniidae</taxon>
        <taxon>Taenia</taxon>
    </lineage>
</organism>
<dbReference type="InterPro" id="IPR036770">
    <property type="entry name" value="Ankyrin_rpt-contain_sf"/>
</dbReference>
<name>A0ABR4QEV3_9CEST</name>
<accession>A0ABR4QEV3</accession>
<feature type="repeat" description="ANK" evidence="3">
    <location>
        <begin position="66"/>
        <end position="92"/>
    </location>
</feature>
<protein>
    <submittedName>
        <fullName evidence="4">Ankyrin repeat and KH domain-containing protein 1</fullName>
    </submittedName>
</protein>
<evidence type="ECO:0000256" key="1">
    <source>
        <dbReference type="ARBA" id="ARBA00022737"/>
    </source>
</evidence>
<feature type="repeat" description="ANK" evidence="3">
    <location>
        <begin position="1"/>
        <end position="32"/>
    </location>
</feature>
<keyword evidence="5" id="KW-1185">Reference proteome</keyword>
<dbReference type="InterPro" id="IPR002110">
    <property type="entry name" value="Ankyrin_rpt"/>
</dbReference>
<dbReference type="PROSITE" id="PS50297">
    <property type="entry name" value="ANK_REP_REGION"/>
    <property type="match status" value="3"/>
</dbReference>